<protein>
    <submittedName>
        <fullName evidence="1">Uncharacterized protein</fullName>
    </submittedName>
</protein>
<gene>
    <name evidence="1" type="ORF">CK500_16410</name>
</gene>
<proteinExistence type="predicted"/>
<sequence length="80" mass="9153">MTTVAIADGGTAAEEIQSDPCFTIEIECEDATRRRYRFEPRQERPGWWRSVDEWTGTSWECHDRECVRSVSLTVDGGSII</sequence>
<reference evidence="1 2" key="1">
    <citation type="submission" date="2017-08" db="EMBL/GenBank/DDBJ databases">
        <title>The strain WRN001 was isolated from Binhai saline alkaline soil, Tianjin, China.</title>
        <authorList>
            <person name="Liu D."/>
            <person name="Zhang G."/>
        </authorList>
    </citation>
    <scope>NUCLEOTIDE SEQUENCE [LARGE SCALE GENOMIC DNA]</scope>
    <source>
        <strain evidence="1 2">WN019</strain>
    </source>
</reference>
<dbReference type="Proteomes" id="UP000218083">
    <property type="component" value="Unassembled WGS sequence"/>
</dbReference>
<evidence type="ECO:0000313" key="1">
    <source>
        <dbReference type="EMBL" id="PAU77769.1"/>
    </source>
</evidence>
<dbReference type="AlphaFoldDB" id="A0A2A2EZH1"/>
<accession>A0A2A2EZH1</accession>
<evidence type="ECO:0000313" key="2">
    <source>
        <dbReference type="Proteomes" id="UP000218083"/>
    </source>
</evidence>
<keyword evidence="2" id="KW-1185">Reference proteome</keyword>
<comment type="caution">
    <text evidence="1">The sequence shown here is derived from an EMBL/GenBank/DDBJ whole genome shotgun (WGS) entry which is preliminary data.</text>
</comment>
<name>A0A2A2EZH1_9EURY</name>
<dbReference type="EMBL" id="NSKC01000019">
    <property type="protein sequence ID" value="PAU77769.1"/>
    <property type="molecule type" value="Genomic_DNA"/>
</dbReference>
<organism evidence="1 2">
    <name type="scientific">Halorubrum salipaludis</name>
    <dbReference type="NCBI Taxonomy" id="2032630"/>
    <lineage>
        <taxon>Archaea</taxon>
        <taxon>Methanobacteriati</taxon>
        <taxon>Methanobacteriota</taxon>
        <taxon>Stenosarchaea group</taxon>
        <taxon>Halobacteria</taxon>
        <taxon>Halobacteriales</taxon>
        <taxon>Haloferacaceae</taxon>
        <taxon>Halorubrum</taxon>
    </lineage>
</organism>